<organism evidence="1 2">
    <name type="scientific">Gossypium darwinii</name>
    <name type="common">Darwin's cotton</name>
    <name type="synonym">Gossypium barbadense var. darwinii</name>
    <dbReference type="NCBI Taxonomy" id="34276"/>
    <lineage>
        <taxon>Eukaryota</taxon>
        <taxon>Viridiplantae</taxon>
        <taxon>Streptophyta</taxon>
        <taxon>Embryophyta</taxon>
        <taxon>Tracheophyta</taxon>
        <taxon>Spermatophyta</taxon>
        <taxon>Magnoliopsida</taxon>
        <taxon>eudicotyledons</taxon>
        <taxon>Gunneridae</taxon>
        <taxon>Pentapetalae</taxon>
        <taxon>rosids</taxon>
        <taxon>malvids</taxon>
        <taxon>Malvales</taxon>
        <taxon>Malvaceae</taxon>
        <taxon>Malvoideae</taxon>
        <taxon>Gossypium</taxon>
    </lineage>
</organism>
<dbReference type="InterPro" id="IPR011990">
    <property type="entry name" value="TPR-like_helical_dom_sf"/>
</dbReference>
<dbReference type="Pfam" id="PF13374">
    <property type="entry name" value="TPR_10"/>
    <property type="match status" value="1"/>
</dbReference>
<accession>A0A5D2AK01</accession>
<dbReference type="EMBL" id="CM017711">
    <property type="protein sequence ID" value="TYG44660.1"/>
    <property type="molecule type" value="Genomic_DNA"/>
</dbReference>
<dbReference type="Gene3D" id="1.25.40.10">
    <property type="entry name" value="Tetratricopeptide repeat domain"/>
    <property type="match status" value="2"/>
</dbReference>
<protein>
    <recommendedName>
        <fullName evidence="3">MalT-like TPR region domain-containing protein</fullName>
    </recommendedName>
</protein>
<dbReference type="Proteomes" id="UP000323506">
    <property type="component" value="Chromosome D11"/>
</dbReference>
<dbReference type="InterPro" id="IPR019734">
    <property type="entry name" value="TPR_rpt"/>
</dbReference>
<proteinExistence type="predicted"/>
<gene>
    <name evidence="1" type="ORF">ES288_D11G113600v1</name>
</gene>
<sequence>MPGQVSVKTPPNAGFGYALRATNLFERCSGPGLELAMSLHVLAAIYSSLGRFEEAVPVLERSIEVPLLGNGSDHALAKFSGCMQLGDTYSMMGQLDRSINSYESGLRIQIEALGDSDPRTCSETVRYLAEAHVQVVQFDEAESPARRPSKSTKSTVHQDPLKKQLITCLWLLCVKQRETMNLPLSTLSKMRWLILMLASATFICPFADLMRQSLPIRRHLTVFKSTKGKSDPSLASVFIRLADLYNKTGKLRESKFYSENAFRIYFKQVPGTTPEEIASGLTEPEEALKLLEMAMKLLEDTHGNISTIARIEAQMGGMFYLVGRYGEVRSSFESAMAKLHASGESKFAFFGIVLNQMGLANARKILELECGSCHVETIGVYSYLAATYDDIGRLALFYIHSFIYAIEILKYILKIREEKPGMENPNVDDEKIRLAAIRNRKGKSFENLLNANSYRTKMKSTKKWSMFDIRS</sequence>
<dbReference type="PANTHER" id="PTHR46284:SF9">
    <property type="entry name" value="OS02G0109800 PROTEIN"/>
    <property type="match status" value="1"/>
</dbReference>
<dbReference type="AlphaFoldDB" id="A0A5D2AK01"/>
<keyword evidence="2" id="KW-1185">Reference proteome</keyword>
<evidence type="ECO:0000313" key="2">
    <source>
        <dbReference type="Proteomes" id="UP000323506"/>
    </source>
</evidence>
<dbReference type="Pfam" id="PF13181">
    <property type="entry name" value="TPR_8"/>
    <property type="match status" value="1"/>
</dbReference>
<reference evidence="1 2" key="1">
    <citation type="submission" date="2019-06" db="EMBL/GenBank/DDBJ databases">
        <title>WGS assembly of Gossypium darwinii.</title>
        <authorList>
            <person name="Chen Z.J."/>
            <person name="Sreedasyam A."/>
            <person name="Ando A."/>
            <person name="Song Q."/>
            <person name="De L."/>
            <person name="Hulse-Kemp A."/>
            <person name="Ding M."/>
            <person name="Ye W."/>
            <person name="Kirkbride R."/>
            <person name="Jenkins J."/>
            <person name="Plott C."/>
            <person name="Lovell J."/>
            <person name="Lin Y.-M."/>
            <person name="Vaughn R."/>
            <person name="Liu B."/>
            <person name="Li W."/>
            <person name="Simpson S."/>
            <person name="Scheffler B."/>
            <person name="Saski C."/>
            <person name="Grover C."/>
            <person name="Hu G."/>
            <person name="Conover J."/>
            <person name="Carlson J."/>
            <person name="Shu S."/>
            <person name="Boston L."/>
            <person name="Williams M."/>
            <person name="Peterson D."/>
            <person name="Mcgee K."/>
            <person name="Jones D."/>
            <person name="Wendel J."/>
            <person name="Stelly D."/>
            <person name="Grimwood J."/>
            <person name="Schmutz J."/>
        </authorList>
    </citation>
    <scope>NUCLEOTIDE SEQUENCE [LARGE SCALE GENOMIC DNA]</scope>
    <source>
        <strain evidence="1">1808015.09</strain>
    </source>
</reference>
<name>A0A5D2AK01_GOSDA</name>
<evidence type="ECO:0008006" key="3">
    <source>
        <dbReference type="Google" id="ProtNLM"/>
    </source>
</evidence>
<dbReference type="PANTHER" id="PTHR46284">
    <property type="entry name" value="PROTEIN KINESIN LIGHT CHAIN-RELATED 3"/>
    <property type="match status" value="1"/>
</dbReference>
<dbReference type="SUPFAM" id="SSF48452">
    <property type="entry name" value="TPR-like"/>
    <property type="match status" value="2"/>
</dbReference>
<evidence type="ECO:0000313" key="1">
    <source>
        <dbReference type="EMBL" id="TYG44660.1"/>
    </source>
</evidence>